<dbReference type="SUPFAM" id="SSF52374">
    <property type="entry name" value="Nucleotidylyl transferase"/>
    <property type="match status" value="1"/>
</dbReference>
<dbReference type="Pfam" id="PF00133">
    <property type="entry name" value="tRNA-synt_1"/>
    <property type="match status" value="1"/>
</dbReference>
<dbReference type="InterPro" id="IPR002300">
    <property type="entry name" value="aa-tRNA-synth_Ia"/>
</dbReference>
<evidence type="ECO:0000256" key="6">
    <source>
        <dbReference type="ARBA" id="ARBA00022917"/>
    </source>
</evidence>
<dbReference type="Gene3D" id="3.40.50.620">
    <property type="entry name" value="HUPs"/>
    <property type="match status" value="1"/>
</dbReference>
<dbReference type="InterPro" id="IPR001412">
    <property type="entry name" value="aa-tRNA-synth_I_CS"/>
</dbReference>
<dbReference type="InterPro" id="IPR002301">
    <property type="entry name" value="Ile-tRNA-ligase"/>
</dbReference>
<dbReference type="InterPro" id="IPR023586">
    <property type="entry name" value="Ile-tRNA-ligase_type2"/>
</dbReference>
<dbReference type="Proteomes" id="UP001469553">
    <property type="component" value="Unassembled WGS sequence"/>
</dbReference>
<dbReference type="EMBL" id="JAHRIP010001198">
    <property type="protein sequence ID" value="MEQ2280120.1"/>
    <property type="molecule type" value="Genomic_DNA"/>
</dbReference>
<sequence>MTLACIISRVGSRLHSRDAMVEPVPESINFPSEEEKIQQFWKEKDCFQECLKQSKNRPRYTFYDGPPFATGLPHYGHILAGTIKDIVTRFAHQSGFHVDRRFGWDCHGLPVEYEIDKTLGIKGPEDVAKMGIAEYNKQCRSIVMRYSHEWETSVSRMGRWIDFKNDYKTLYPWFMETVWWVFKQLYDKGFVYQGVKVMPYSTACNTPLSNFEAHQNYKDVQDPSVIVNFPLVESENVSLIAWTTTPWTLPSNLALCVNPDLLYVQVK</sequence>
<keyword evidence="4" id="KW-0547">Nucleotide-binding</keyword>
<keyword evidence="5" id="KW-0067">ATP-binding</keyword>
<keyword evidence="7" id="KW-0030">Aminoacyl-tRNA synthetase</keyword>
<feature type="non-terminal residue" evidence="11">
    <location>
        <position position="267"/>
    </location>
</feature>
<dbReference type="InterPro" id="IPR014729">
    <property type="entry name" value="Rossmann-like_a/b/a_fold"/>
</dbReference>
<dbReference type="InterPro" id="IPR009008">
    <property type="entry name" value="Val/Leu/Ile-tRNA-synth_edit"/>
</dbReference>
<dbReference type="EC" id="6.1.1.5" evidence="2"/>
<comment type="caution">
    <text evidence="11">The sequence shown here is derived from an EMBL/GenBank/DDBJ whole genome shotgun (WGS) entry which is preliminary data.</text>
</comment>
<evidence type="ECO:0000256" key="9">
    <source>
        <dbReference type="ARBA" id="ARBA00048359"/>
    </source>
</evidence>
<dbReference type="PANTHER" id="PTHR42780">
    <property type="entry name" value="SOLEUCYL-TRNA SYNTHETASE"/>
    <property type="match status" value="1"/>
</dbReference>
<evidence type="ECO:0000256" key="4">
    <source>
        <dbReference type="ARBA" id="ARBA00022741"/>
    </source>
</evidence>
<comment type="similarity">
    <text evidence="1">Belongs to the class-I aminoacyl-tRNA synthetase family.</text>
</comment>
<gene>
    <name evidence="11" type="primary">IARS1_3</name>
    <name evidence="11" type="ORF">AMECASPLE_016451</name>
</gene>
<proteinExistence type="inferred from homology"/>
<protein>
    <recommendedName>
        <fullName evidence="2">isoleucine--tRNA ligase</fullName>
        <ecNumber evidence="2">6.1.1.5</ecNumber>
    </recommendedName>
    <alternativeName>
        <fullName evidence="8">Isoleucyl-tRNA synthetase</fullName>
    </alternativeName>
</protein>
<evidence type="ECO:0000259" key="10">
    <source>
        <dbReference type="Pfam" id="PF00133"/>
    </source>
</evidence>
<organism evidence="11 12">
    <name type="scientific">Ameca splendens</name>
    <dbReference type="NCBI Taxonomy" id="208324"/>
    <lineage>
        <taxon>Eukaryota</taxon>
        <taxon>Metazoa</taxon>
        <taxon>Chordata</taxon>
        <taxon>Craniata</taxon>
        <taxon>Vertebrata</taxon>
        <taxon>Euteleostomi</taxon>
        <taxon>Actinopterygii</taxon>
        <taxon>Neopterygii</taxon>
        <taxon>Teleostei</taxon>
        <taxon>Neoteleostei</taxon>
        <taxon>Acanthomorphata</taxon>
        <taxon>Ovalentaria</taxon>
        <taxon>Atherinomorphae</taxon>
        <taxon>Cyprinodontiformes</taxon>
        <taxon>Goodeidae</taxon>
        <taxon>Ameca</taxon>
    </lineage>
</organism>
<evidence type="ECO:0000313" key="12">
    <source>
        <dbReference type="Proteomes" id="UP001469553"/>
    </source>
</evidence>
<keyword evidence="6" id="KW-0648">Protein biosynthesis</keyword>
<keyword evidence="3 11" id="KW-0436">Ligase</keyword>
<evidence type="ECO:0000256" key="5">
    <source>
        <dbReference type="ARBA" id="ARBA00022840"/>
    </source>
</evidence>
<evidence type="ECO:0000256" key="1">
    <source>
        <dbReference type="ARBA" id="ARBA00005594"/>
    </source>
</evidence>
<evidence type="ECO:0000313" key="11">
    <source>
        <dbReference type="EMBL" id="MEQ2280120.1"/>
    </source>
</evidence>
<dbReference type="PANTHER" id="PTHR42780:SF1">
    <property type="entry name" value="ISOLEUCINE--TRNA LIGASE, CYTOPLASMIC"/>
    <property type="match status" value="1"/>
</dbReference>
<evidence type="ECO:0000256" key="7">
    <source>
        <dbReference type="ARBA" id="ARBA00023146"/>
    </source>
</evidence>
<keyword evidence="12" id="KW-1185">Reference proteome</keyword>
<dbReference type="Gene3D" id="3.90.740.10">
    <property type="entry name" value="Valyl/Leucyl/Isoleucyl-tRNA synthetase, editing domain"/>
    <property type="match status" value="1"/>
</dbReference>
<dbReference type="SUPFAM" id="SSF50677">
    <property type="entry name" value="ValRS/IleRS/LeuRS editing domain"/>
    <property type="match status" value="1"/>
</dbReference>
<dbReference type="PRINTS" id="PR00984">
    <property type="entry name" value="TRNASYNTHILE"/>
</dbReference>
<feature type="domain" description="Aminoacyl-tRNA synthetase class Ia" evidence="10">
    <location>
        <begin position="37"/>
        <end position="224"/>
    </location>
</feature>
<comment type="catalytic activity">
    <reaction evidence="9">
        <text>tRNA(Ile) + L-isoleucine + ATP = L-isoleucyl-tRNA(Ile) + AMP + diphosphate</text>
        <dbReference type="Rhea" id="RHEA:11060"/>
        <dbReference type="Rhea" id="RHEA-COMP:9666"/>
        <dbReference type="Rhea" id="RHEA-COMP:9695"/>
        <dbReference type="ChEBI" id="CHEBI:30616"/>
        <dbReference type="ChEBI" id="CHEBI:33019"/>
        <dbReference type="ChEBI" id="CHEBI:58045"/>
        <dbReference type="ChEBI" id="CHEBI:78442"/>
        <dbReference type="ChEBI" id="CHEBI:78528"/>
        <dbReference type="ChEBI" id="CHEBI:456215"/>
        <dbReference type="EC" id="6.1.1.5"/>
    </reaction>
</comment>
<evidence type="ECO:0000256" key="8">
    <source>
        <dbReference type="ARBA" id="ARBA00032665"/>
    </source>
</evidence>
<dbReference type="PROSITE" id="PS00178">
    <property type="entry name" value="AA_TRNA_LIGASE_I"/>
    <property type="match status" value="1"/>
</dbReference>
<evidence type="ECO:0000256" key="2">
    <source>
        <dbReference type="ARBA" id="ARBA00013165"/>
    </source>
</evidence>
<name>A0ABV0XF84_9TELE</name>
<reference evidence="11 12" key="1">
    <citation type="submission" date="2021-06" db="EMBL/GenBank/DDBJ databases">
        <authorList>
            <person name="Palmer J.M."/>
        </authorList>
    </citation>
    <scope>NUCLEOTIDE SEQUENCE [LARGE SCALE GENOMIC DNA]</scope>
    <source>
        <strain evidence="11 12">AS_MEX2019</strain>
        <tissue evidence="11">Muscle</tissue>
    </source>
</reference>
<dbReference type="GO" id="GO:0016874">
    <property type="term" value="F:ligase activity"/>
    <property type="evidence" value="ECO:0007669"/>
    <property type="project" value="UniProtKB-KW"/>
</dbReference>
<accession>A0ABV0XF84</accession>
<evidence type="ECO:0000256" key="3">
    <source>
        <dbReference type="ARBA" id="ARBA00022598"/>
    </source>
</evidence>